<dbReference type="RefSeq" id="WP_141812158.1">
    <property type="nucleotide sequence ID" value="NZ_VFPG01000002.1"/>
</dbReference>
<feature type="signal peptide" evidence="1">
    <location>
        <begin position="1"/>
        <end position="27"/>
    </location>
</feature>
<dbReference type="OrthoDB" id="4569663at2"/>
<reference evidence="2 3" key="1">
    <citation type="submission" date="2019-06" db="EMBL/GenBank/DDBJ databases">
        <title>Sequencing the genomes of 1000 actinobacteria strains.</title>
        <authorList>
            <person name="Klenk H.-P."/>
        </authorList>
    </citation>
    <scope>NUCLEOTIDE SEQUENCE [LARGE SCALE GENOMIC DNA]</scope>
    <source>
        <strain evidence="2 3">DSM 103495</strain>
    </source>
</reference>
<gene>
    <name evidence="2" type="ORF">FB390_5586</name>
</gene>
<evidence type="ECO:0000256" key="1">
    <source>
        <dbReference type="SAM" id="SignalP"/>
    </source>
</evidence>
<accession>A0A543EV34</accession>
<dbReference type="EMBL" id="VFPG01000002">
    <property type="protein sequence ID" value="TQM25437.1"/>
    <property type="molecule type" value="Genomic_DNA"/>
</dbReference>
<feature type="chain" id="PRO_5021865377" description="TAP-like protein" evidence="1">
    <location>
        <begin position="28"/>
        <end position="68"/>
    </location>
</feature>
<name>A0A543EV34_9NOCA</name>
<evidence type="ECO:0000313" key="2">
    <source>
        <dbReference type="EMBL" id="TQM25437.1"/>
    </source>
</evidence>
<keyword evidence="1" id="KW-0732">Signal</keyword>
<dbReference type="AlphaFoldDB" id="A0A543EV34"/>
<organism evidence="2 3">
    <name type="scientific">Nocardia bhagyanarayanae</name>
    <dbReference type="NCBI Taxonomy" id="1215925"/>
    <lineage>
        <taxon>Bacteria</taxon>
        <taxon>Bacillati</taxon>
        <taxon>Actinomycetota</taxon>
        <taxon>Actinomycetes</taxon>
        <taxon>Mycobacteriales</taxon>
        <taxon>Nocardiaceae</taxon>
        <taxon>Nocardia</taxon>
    </lineage>
</organism>
<proteinExistence type="predicted"/>
<dbReference type="Proteomes" id="UP000316331">
    <property type="component" value="Unassembled WGS sequence"/>
</dbReference>
<keyword evidence="3" id="KW-1185">Reference proteome</keyword>
<protein>
    <recommendedName>
        <fullName evidence="4">TAP-like protein</fullName>
    </recommendedName>
</protein>
<evidence type="ECO:0008006" key="4">
    <source>
        <dbReference type="Google" id="ProtNLM"/>
    </source>
</evidence>
<comment type="caution">
    <text evidence="2">The sequence shown here is derived from an EMBL/GenBank/DDBJ whole genome shotgun (WGS) entry which is preliminary data.</text>
</comment>
<sequence>MRKHLRAGMLAGALLLAPLAGVVPASAIPLEPAEPASQSEQVANPGCPGGAPHWDCLLSSLSASGSAK</sequence>
<evidence type="ECO:0000313" key="3">
    <source>
        <dbReference type="Proteomes" id="UP000316331"/>
    </source>
</evidence>